<dbReference type="InterPro" id="IPR036185">
    <property type="entry name" value="DNA_heli_DnaB-like_N_sf"/>
</dbReference>
<dbReference type="GO" id="GO:0006260">
    <property type="term" value="P:DNA replication"/>
    <property type="evidence" value="ECO:0007669"/>
    <property type="project" value="UniProtKB-KW"/>
</dbReference>
<dbReference type="Pfam" id="PF03796">
    <property type="entry name" value="DnaB_C"/>
    <property type="match status" value="1"/>
</dbReference>
<evidence type="ECO:0000256" key="6">
    <source>
        <dbReference type="ARBA" id="ARBA00022840"/>
    </source>
</evidence>
<dbReference type="PANTHER" id="PTHR30153">
    <property type="entry name" value="REPLICATIVE DNA HELICASE DNAB"/>
    <property type="match status" value="1"/>
</dbReference>
<evidence type="ECO:0000256" key="9">
    <source>
        <dbReference type="ARBA" id="ARBA00044969"/>
    </source>
</evidence>
<comment type="catalytic activity">
    <reaction evidence="10">
        <text>ATP + H2O = ADP + phosphate + H(+)</text>
        <dbReference type="Rhea" id="RHEA:13065"/>
        <dbReference type="ChEBI" id="CHEBI:15377"/>
        <dbReference type="ChEBI" id="CHEBI:15378"/>
        <dbReference type="ChEBI" id="CHEBI:30616"/>
        <dbReference type="ChEBI" id="CHEBI:43474"/>
        <dbReference type="ChEBI" id="CHEBI:456216"/>
        <dbReference type="EC" id="5.6.2.3"/>
    </reaction>
</comment>
<keyword evidence="5 12" id="KW-0347">Helicase</keyword>
<keyword evidence="7" id="KW-0238">DNA-binding</keyword>
<dbReference type="PROSITE" id="PS51199">
    <property type="entry name" value="SF4_HELICASE"/>
    <property type="match status" value="1"/>
</dbReference>
<sequence>MKAIYYYPFPPQNYLEEEILLGAILINPSIFPHITPLIKSDSFFLEKHQVIYENLLNIHKHNKLNPVQLLYYLSNTENLILIGGIEKIIELMKQSQIFTSSTKINKYAEELITSINQNYIKRLMIQYGYNIIRLAYVKKFPSHQLYNRASNYLNFTSSKIPKENMKEFKDLVGDFILQLKNKSNKQYKKKELKPSKTSIISGFESLDKLTYGLPNGDLIVIAGRPSMGKTSLAINIVNNILNNLNIGICIFSLEMSKMQILQKLISIASQISTQDLTLNNINKYQWNNLKAICCKLVKTKIYLNDTANMSIDYIEYTSKLLHKETLYVEIIIIDYLQLIQVEEYDYETRTQELSYITRKLKLLAQNLNVPLIILSQLNRSIENRVNKKPILSDLRESGCINTINLLDIDYINYINISNIFRYQNKLYRTVNLQKKTSYILLYLRNKEINLHILFQYIFMMQINHIIKIQITYNHKIYNKNLWFRQYDLLDNSFILKEVEFYINKQMLENLYIQNINCIQYTKVYDIKTTNNLYFKNLTIIVHNSIEQDADIVLMLYKKEKEINQSSLTLPTTIDLFLCKNRNGPTGCFQLLFSLNNTTFTNLQNPNLINHIEEYD</sequence>
<name>A0A1C9CA37_9FLOR</name>
<organism evidence="12">
    <name type="scientific">Sebdenia flabellata</name>
    <dbReference type="NCBI Taxonomy" id="42024"/>
    <lineage>
        <taxon>Eukaryota</taxon>
        <taxon>Rhodophyta</taxon>
        <taxon>Florideophyceae</taxon>
        <taxon>Rhodymeniophycidae</taxon>
        <taxon>Sebdeniales</taxon>
        <taxon>Sebdeniaceae</taxon>
        <taxon>Sebdenia</taxon>
    </lineage>
</organism>
<evidence type="ECO:0000313" key="12">
    <source>
        <dbReference type="EMBL" id="AOM65250.1"/>
    </source>
</evidence>
<evidence type="ECO:0000256" key="5">
    <source>
        <dbReference type="ARBA" id="ARBA00022806"/>
    </source>
</evidence>
<evidence type="ECO:0000256" key="3">
    <source>
        <dbReference type="ARBA" id="ARBA00022741"/>
    </source>
</evidence>
<dbReference type="Pfam" id="PF00772">
    <property type="entry name" value="DnaB"/>
    <property type="match status" value="1"/>
</dbReference>
<keyword evidence="6" id="KW-0067">ATP-binding</keyword>
<protein>
    <recommendedName>
        <fullName evidence="9">DNA 5'-3' helicase</fullName>
        <ecNumber evidence="9">5.6.2.3</ecNumber>
    </recommendedName>
</protein>
<keyword evidence="12" id="KW-0934">Plastid</keyword>
<dbReference type="EC" id="5.6.2.3" evidence="9"/>
<dbReference type="Gene3D" id="1.10.860.10">
    <property type="entry name" value="DNAb Helicase, Chain A"/>
    <property type="match status" value="1"/>
</dbReference>
<dbReference type="Gene3D" id="3.40.50.300">
    <property type="entry name" value="P-loop containing nucleotide triphosphate hydrolases"/>
    <property type="match status" value="2"/>
</dbReference>
<dbReference type="EMBL" id="KX284713">
    <property type="protein sequence ID" value="AOM65250.1"/>
    <property type="molecule type" value="Genomic_DNA"/>
</dbReference>
<dbReference type="SUPFAM" id="SSF48024">
    <property type="entry name" value="N-terminal domain of DnaB helicase"/>
    <property type="match status" value="1"/>
</dbReference>
<dbReference type="InterPro" id="IPR027417">
    <property type="entry name" value="P-loop_NTPase"/>
</dbReference>
<comment type="similarity">
    <text evidence="1">Belongs to the helicase family. DnaB subfamily.</text>
</comment>
<dbReference type="GO" id="GO:0003677">
    <property type="term" value="F:DNA binding"/>
    <property type="evidence" value="ECO:0007669"/>
    <property type="project" value="UniProtKB-KW"/>
</dbReference>
<reference evidence="12" key="1">
    <citation type="journal article" date="2016" name="BMC Biol.">
        <title>Parallel evolution of highly conserved plastid genome architecture in red seaweeds and seed plants.</title>
        <authorList>
            <person name="Lee J."/>
            <person name="Cho C.H."/>
            <person name="Park S.I."/>
            <person name="Choi J.W."/>
            <person name="Song H.S."/>
            <person name="West J.A."/>
            <person name="Bhattacharya D."/>
            <person name="Yoon H.S."/>
        </authorList>
    </citation>
    <scope>NUCLEOTIDE SEQUENCE</scope>
</reference>
<dbReference type="GO" id="GO:0016787">
    <property type="term" value="F:hydrolase activity"/>
    <property type="evidence" value="ECO:0007669"/>
    <property type="project" value="UniProtKB-KW"/>
</dbReference>
<dbReference type="InterPro" id="IPR007693">
    <property type="entry name" value="DNA_helicase_DnaB-like_N"/>
</dbReference>
<feature type="domain" description="SF4 helicase" evidence="11">
    <location>
        <begin position="192"/>
        <end position="398"/>
    </location>
</feature>
<keyword evidence="8" id="KW-0413">Isomerase</keyword>
<evidence type="ECO:0000256" key="4">
    <source>
        <dbReference type="ARBA" id="ARBA00022801"/>
    </source>
</evidence>
<dbReference type="InterPro" id="IPR016136">
    <property type="entry name" value="DNA_helicase_N/primase_C"/>
</dbReference>
<gene>
    <name evidence="12" type="primary">dnaB</name>
    <name evidence="12" type="ORF">Sebd_163</name>
</gene>
<dbReference type="InterPro" id="IPR007694">
    <property type="entry name" value="DNA_helicase_DnaB-like_C"/>
</dbReference>
<evidence type="ECO:0000256" key="1">
    <source>
        <dbReference type="ARBA" id="ARBA00008428"/>
    </source>
</evidence>
<evidence type="ECO:0000256" key="2">
    <source>
        <dbReference type="ARBA" id="ARBA00022705"/>
    </source>
</evidence>
<evidence type="ECO:0000256" key="10">
    <source>
        <dbReference type="ARBA" id="ARBA00048954"/>
    </source>
</evidence>
<evidence type="ECO:0000256" key="7">
    <source>
        <dbReference type="ARBA" id="ARBA00023125"/>
    </source>
</evidence>
<evidence type="ECO:0000259" key="11">
    <source>
        <dbReference type="PROSITE" id="PS51199"/>
    </source>
</evidence>
<dbReference type="PANTHER" id="PTHR30153:SF2">
    <property type="entry name" value="REPLICATIVE DNA HELICASE"/>
    <property type="match status" value="1"/>
</dbReference>
<dbReference type="RefSeq" id="YP_009296315.1">
    <property type="nucleotide sequence ID" value="NC_031170.1"/>
</dbReference>
<keyword evidence="3" id="KW-0547">Nucleotide-binding</keyword>
<accession>A0A1C9CA37</accession>
<geneLocation type="plastid" evidence="12"/>
<evidence type="ECO:0000256" key="8">
    <source>
        <dbReference type="ARBA" id="ARBA00023235"/>
    </source>
</evidence>
<dbReference type="GO" id="GO:0005524">
    <property type="term" value="F:ATP binding"/>
    <property type="evidence" value="ECO:0007669"/>
    <property type="project" value="UniProtKB-KW"/>
</dbReference>
<dbReference type="PROSITE" id="PS50818">
    <property type="entry name" value="INTEIN_C_TER"/>
    <property type="match status" value="1"/>
</dbReference>
<dbReference type="AlphaFoldDB" id="A0A1C9CA37"/>
<proteinExistence type="inferred from homology"/>
<keyword evidence="4" id="KW-0378">Hydrolase</keyword>
<dbReference type="GO" id="GO:0043139">
    <property type="term" value="F:5'-3' DNA helicase activity"/>
    <property type="evidence" value="ECO:0007669"/>
    <property type="project" value="UniProtKB-EC"/>
</dbReference>
<dbReference type="SUPFAM" id="SSF52540">
    <property type="entry name" value="P-loop containing nucleoside triphosphate hydrolases"/>
    <property type="match status" value="1"/>
</dbReference>
<dbReference type="InterPro" id="IPR030934">
    <property type="entry name" value="Intein_C"/>
</dbReference>
<dbReference type="GeneID" id="29072621"/>
<keyword evidence="2" id="KW-0235">DNA replication</keyword>
<dbReference type="GO" id="GO:0005829">
    <property type="term" value="C:cytosol"/>
    <property type="evidence" value="ECO:0007669"/>
    <property type="project" value="TreeGrafter"/>
</dbReference>